<protein>
    <submittedName>
        <fullName evidence="2">Gliding motility-associated C-terminal domain-containing protein</fullName>
    </submittedName>
</protein>
<name>A0ABS9L041_9BACT</name>
<feature type="chain" id="PRO_5047135061" evidence="1">
    <location>
        <begin position="21"/>
        <end position="337"/>
    </location>
</feature>
<proteinExistence type="predicted"/>
<sequence length="337" mass="36455">MKSAASVLIVLLLSMTVANAQPCSIPDSFFADDTIVVCQGSTFQLNAPVVPGGNYSWSTAAASNSITVGFNGKYWLDIMAGGCSRSDTVTVLFNSFLLSPFVGDVKLCKGQPALPLQVTGQQIQWYADPIGGAPQSILPTPSTVDTGRATYWFTQTIRGCESPRVPVEVKVIDKPKFDLGEAFIIPCGAAGITLQVVPDGESTYIWSNGIHGVSMLAPGRGTYSIYAENMCGSFRDTVVAVECEDRCVQFPSAFTPNGDGKNDRYQPGVFCPVPQYKIVIYNRNGETVFRTTNPSAGWDGIFNGVQQPIGAYVYHAEFFDFILKQTFVRKGTITLVR</sequence>
<dbReference type="RefSeq" id="WP_237876732.1">
    <property type="nucleotide sequence ID" value="NZ_JAKLTR010000027.1"/>
</dbReference>
<keyword evidence="3" id="KW-1185">Reference proteome</keyword>
<gene>
    <name evidence="2" type="ORF">LZZ85_26360</name>
</gene>
<comment type="caution">
    <text evidence="2">The sequence shown here is derived from an EMBL/GenBank/DDBJ whole genome shotgun (WGS) entry which is preliminary data.</text>
</comment>
<evidence type="ECO:0000313" key="2">
    <source>
        <dbReference type="EMBL" id="MCG2617852.1"/>
    </source>
</evidence>
<evidence type="ECO:0000313" key="3">
    <source>
        <dbReference type="Proteomes" id="UP001165367"/>
    </source>
</evidence>
<evidence type="ECO:0000256" key="1">
    <source>
        <dbReference type="SAM" id="SignalP"/>
    </source>
</evidence>
<dbReference type="EMBL" id="JAKLTR010000027">
    <property type="protein sequence ID" value="MCG2617852.1"/>
    <property type="molecule type" value="Genomic_DNA"/>
</dbReference>
<keyword evidence="1" id="KW-0732">Signal</keyword>
<organism evidence="2 3">
    <name type="scientific">Terrimonas ginsenosidimutans</name>
    <dbReference type="NCBI Taxonomy" id="2908004"/>
    <lineage>
        <taxon>Bacteria</taxon>
        <taxon>Pseudomonadati</taxon>
        <taxon>Bacteroidota</taxon>
        <taxon>Chitinophagia</taxon>
        <taxon>Chitinophagales</taxon>
        <taxon>Chitinophagaceae</taxon>
        <taxon>Terrimonas</taxon>
    </lineage>
</organism>
<dbReference type="Proteomes" id="UP001165367">
    <property type="component" value="Unassembled WGS sequence"/>
</dbReference>
<feature type="signal peptide" evidence="1">
    <location>
        <begin position="1"/>
        <end position="20"/>
    </location>
</feature>
<dbReference type="NCBIfam" id="TIGR04131">
    <property type="entry name" value="Bac_Flav_CTERM"/>
    <property type="match status" value="1"/>
</dbReference>
<dbReference type="Pfam" id="PF13585">
    <property type="entry name" value="CHU_C"/>
    <property type="match status" value="1"/>
</dbReference>
<reference evidence="2" key="1">
    <citation type="submission" date="2022-01" db="EMBL/GenBank/DDBJ databases">
        <authorList>
            <person name="Jo J.-H."/>
            <person name="Im W.-T."/>
        </authorList>
    </citation>
    <scope>NUCLEOTIDE SEQUENCE</scope>
    <source>
        <strain evidence="2">NA20</strain>
    </source>
</reference>
<dbReference type="InterPro" id="IPR026341">
    <property type="entry name" value="T9SS_type_B"/>
</dbReference>
<accession>A0ABS9L041</accession>